<accession>A0A7G9Z7S4</accession>
<dbReference type="GO" id="GO:0005524">
    <property type="term" value="F:ATP binding"/>
    <property type="evidence" value="ECO:0007669"/>
    <property type="project" value="UniProtKB-KW"/>
</dbReference>
<evidence type="ECO:0000256" key="3">
    <source>
        <dbReference type="ARBA" id="ARBA00022840"/>
    </source>
</evidence>
<dbReference type="EC" id="6.4.1.9" evidence="4"/>
<dbReference type="InterPro" id="IPR051046">
    <property type="entry name" value="MurCDEF_CellWall_CoF430Synth"/>
</dbReference>
<gene>
    <name evidence="4" type="primary">cfbE</name>
    <name evidence="4" type="ORF">HFIEAGJK_00025</name>
</gene>
<dbReference type="NCBIfam" id="NF033197">
    <property type="entry name" value="F430_CfbE"/>
    <property type="match status" value="1"/>
</dbReference>
<dbReference type="InterPro" id="IPR036565">
    <property type="entry name" value="Mur-like_cat_sf"/>
</dbReference>
<dbReference type="PANTHER" id="PTHR43024:SF1">
    <property type="entry name" value="UDP-N-ACETYLMURAMOYL-TRIPEPTIDE--D-ALANYL-D-ALANINE LIGASE"/>
    <property type="match status" value="1"/>
</dbReference>
<dbReference type="EMBL" id="MT631652">
    <property type="protein sequence ID" value="QNO56308.1"/>
    <property type="molecule type" value="Genomic_DNA"/>
</dbReference>
<name>A0A7G9Z7S4_9EURY</name>
<protein>
    <submittedName>
        <fullName evidence="4">Coenzyme F(430) synthetase</fullName>
        <ecNumber evidence="4">6.4.1.9</ecNumber>
    </submittedName>
</protein>
<dbReference type="SUPFAM" id="SSF53623">
    <property type="entry name" value="MurD-like peptide ligases, catalytic domain"/>
    <property type="match status" value="1"/>
</dbReference>
<organism evidence="4">
    <name type="scientific">Candidatus Methanophaga sp. ANME-1 ERB7</name>
    <dbReference type="NCBI Taxonomy" id="2759913"/>
    <lineage>
        <taxon>Archaea</taxon>
        <taxon>Methanobacteriati</taxon>
        <taxon>Methanobacteriota</taxon>
        <taxon>Stenosarchaea group</taxon>
        <taxon>Methanomicrobia</taxon>
        <taxon>Candidatus Methanophagales</taxon>
        <taxon>Candidatus Methanophagaceae</taxon>
        <taxon>Candidatus Methanophaga</taxon>
    </lineage>
</organism>
<dbReference type="GO" id="GO:0016874">
    <property type="term" value="F:ligase activity"/>
    <property type="evidence" value="ECO:0007669"/>
    <property type="project" value="UniProtKB-KW"/>
</dbReference>
<evidence type="ECO:0000256" key="2">
    <source>
        <dbReference type="ARBA" id="ARBA00022741"/>
    </source>
</evidence>
<keyword evidence="2" id="KW-0547">Nucleotide-binding</keyword>
<keyword evidence="3" id="KW-0067">ATP-binding</keyword>
<dbReference type="PANTHER" id="PTHR43024">
    <property type="entry name" value="UDP-N-ACETYLMURAMOYL-TRIPEPTIDE--D-ALANYL-D-ALANINE LIGASE"/>
    <property type="match status" value="1"/>
</dbReference>
<sequence length="449" mass="49069">MKLRRGGGKETLVQRSKMTIERRMDIKEASRILVLDPIHGADVIADELKELGKDVAVSNPYREQSSFNRLDYDLVIAPVHLSPKFEIVKQALEKNIPFMSHQEAVKEIAVSNGLFADINVIEVTGTVGKTSVCELICQLLKGKKVLSHTSSSTRFNSTDGVIRFPRHSSTPASVLNVMRIVAEKNLEPDIAVFEISLGLTGIGDVGVITSLEGDYRIAGGTENASAVKLASINNFDAKSIIVHPLDVNVGGNTYGDEDANLWLAGNKVLFNRLKTLNGDYIDGKLAFRAFDSFIETEHYRNCLGAAFCAVLSLGVPPDELNTNISTVEGRMQLGSLKGRFLIDNSNSGTKLKFLDVITELARQLSGKMILILGEESQYVCEGVDVEELKEVVDNNASEFVEVIIVGDEFKGKIGGKNVFFSDGLDAALEKAINDSKEGFVIISNVKTWR</sequence>
<reference evidence="4" key="1">
    <citation type="submission" date="2020-06" db="EMBL/GenBank/DDBJ databases">
        <title>Unique genomic features of the anaerobic methanotrophic archaea.</title>
        <authorList>
            <person name="Chadwick G.L."/>
            <person name="Skennerton C.T."/>
            <person name="Laso-Perez R."/>
            <person name="Leu A.O."/>
            <person name="Speth D.R."/>
            <person name="Yu H."/>
            <person name="Morgan-Lang C."/>
            <person name="Hatzenpichler R."/>
            <person name="Goudeau D."/>
            <person name="Malmstrom R."/>
            <person name="Brazelton W.J."/>
            <person name="Woyke T."/>
            <person name="Hallam S.J."/>
            <person name="Tyson G.W."/>
            <person name="Wegener G."/>
            <person name="Boetius A."/>
            <person name="Orphan V."/>
        </authorList>
    </citation>
    <scope>NUCLEOTIDE SEQUENCE</scope>
</reference>
<evidence type="ECO:0000256" key="1">
    <source>
        <dbReference type="ARBA" id="ARBA00022598"/>
    </source>
</evidence>
<dbReference type="Gene3D" id="3.40.1190.10">
    <property type="entry name" value="Mur-like, catalytic domain"/>
    <property type="match status" value="1"/>
</dbReference>
<proteinExistence type="predicted"/>
<keyword evidence="1 4" id="KW-0436">Ligase</keyword>
<dbReference type="AlphaFoldDB" id="A0A7G9Z7S4"/>
<evidence type="ECO:0000313" key="4">
    <source>
        <dbReference type="EMBL" id="QNO56308.1"/>
    </source>
</evidence>